<dbReference type="Proteomes" id="UP000199455">
    <property type="component" value="Unassembled WGS sequence"/>
</dbReference>
<name>A0A1G6UBJ6_9SPHI</name>
<dbReference type="RefSeq" id="WP_090769293.1">
    <property type="nucleotide sequence ID" value="NZ_FMZH01000005.1"/>
</dbReference>
<dbReference type="SUPFAM" id="SSF158446">
    <property type="entry name" value="IVS-encoded protein-like"/>
    <property type="match status" value="1"/>
</dbReference>
<dbReference type="NCBIfam" id="TIGR02436">
    <property type="entry name" value="four helix bundle protein"/>
    <property type="match status" value="1"/>
</dbReference>
<sequence length="118" mass="13570">MSNGTNFNLEERTFLFAKSIRAYCKMLTHNIINIPDIKQVIRSSGSVSANYIEANESLSKADFVYRIKVCRKEAKETRLWLNLIDIDDQKELEPTKSLLVSEANQLMLIFNAIIKKSQ</sequence>
<protein>
    <submittedName>
        <fullName evidence="1">Four helix bundle protein</fullName>
    </submittedName>
</protein>
<dbReference type="STRING" id="390242.SAMN04488024_105297"/>
<dbReference type="AlphaFoldDB" id="A0A1G6UBJ6"/>
<proteinExistence type="predicted"/>
<dbReference type="InterPro" id="IPR012657">
    <property type="entry name" value="23S_rRNA-intervening_sequence"/>
</dbReference>
<dbReference type="Gene3D" id="1.20.1440.60">
    <property type="entry name" value="23S rRNA-intervening sequence"/>
    <property type="match status" value="1"/>
</dbReference>
<evidence type="ECO:0000313" key="2">
    <source>
        <dbReference type="Proteomes" id="UP000199455"/>
    </source>
</evidence>
<dbReference type="EMBL" id="FMZH01000005">
    <property type="protein sequence ID" value="SDD38629.1"/>
    <property type="molecule type" value="Genomic_DNA"/>
</dbReference>
<gene>
    <name evidence="1" type="ORF">SAMN04488024_105297</name>
</gene>
<dbReference type="InterPro" id="IPR036583">
    <property type="entry name" value="23S_rRNA_IVS_sf"/>
</dbReference>
<reference evidence="2" key="1">
    <citation type="submission" date="2016-10" db="EMBL/GenBank/DDBJ databases">
        <authorList>
            <person name="Varghese N."/>
            <person name="Submissions S."/>
        </authorList>
    </citation>
    <scope>NUCLEOTIDE SEQUENCE [LARGE SCALE GENOMIC DNA]</scope>
    <source>
        <strain evidence="2">DSM 18609</strain>
    </source>
</reference>
<keyword evidence="2" id="KW-1185">Reference proteome</keyword>
<evidence type="ECO:0000313" key="1">
    <source>
        <dbReference type="EMBL" id="SDD38629.1"/>
    </source>
</evidence>
<organism evidence="1 2">
    <name type="scientific">Pedobacter soli</name>
    <dbReference type="NCBI Taxonomy" id="390242"/>
    <lineage>
        <taxon>Bacteria</taxon>
        <taxon>Pseudomonadati</taxon>
        <taxon>Bacteroidota</taxon>
        <taxon>Sphingobacteriia</taxon>
        <taxon>Sphingobacteriales</taxon>
        <taxon>Sphingobacteriaceae</taxon>
        <taxon>Pedobacter</taxon>
    </lineage>
</organism>
<accession>A0A1G6UBJ6</accession>
<dbReference type="Pfam" id="PF05635">
    <property type="entry name" value="23S_rRNA_IVP"/>
    <property type="match status" value="1"/>
</dbReference>